<feature type="transmembrane region" description="Helical" evidence="8">
    <location>
        <begin position="329"/>
        <end position="353"/>
    </location>
</feature>
<dbReference type="Gene3D" id="3.40.50.300">
    <property type="entry name" value="P-loop containing nucleotide triphosphate hydrolases"/>
    <property type="match status" value="1"/>
</dbReference>
<keyword evidence="5 8" id="KW-1133">Transmembrane helix</keyword>
<name>A0ABV5L3Y6_9ACTN</name>
<feature type="transmembrane region" description="Helical" evidence="8">
    <location>
        <begin position="188"/>
        <end position="208"/>
    </location>
</feature>
<dbReference type="EMBL" id="JBHMDI010000008">
    <property type="protein sequence ID" value="MFB9346868.1"/>
    <property type="molecule type" value="Genomic_DNA"/>
</dbReference>
<dbReference type="PANTHER" id="PTHR43394">
    <property type="entry name" value="ATP-DEPENDENT PERMEASE MDL1, MITOCHONDRIAL"/>
    <property type="match status" value="1"/>
</dbReference>
<dbReference type="SMART" id="SM00382">
    <property type="entry name" value="AAA"/>
    <property type="match status" value="1"/>
</dbReference>
<reference evidence="11 12" key="1">
    <citation type="submission" date="2024-09" db="EMBL/GenBank/DDBJ databases">
        <authorList>
            <person name="Sun Q."/>
            <person name="Mori K."/>
        </authorList>
    </citation>
    <scope>NUCLEOTIDE SEQUENCE [LARGE SCALE GENOMIC DNA]</scope>
    <source>
        <strain evidence="11 12">JCM 9767</strain>
    </source>
</reference>
<dbReference type="GO" id="GO:0005524">
    <property type="term" value="F:ATP binding"/>
    <property type="evidence" value="ECO:0007669"/>
    <property type="project" value="UniProtKB-KW"/>
</dbReference>
<proteinExistence type="predicted"/>
<comment type="subcellular location">
    <subcellularLocation>
        <location evidence="1">Cell membrane</location>
        <topology evidence="1">Multi-pass membrane protein</topology>
    </subcellularLocation>
</comment>
<dbReference type="PROSITE" id="PS50893">
    <property type="entry name" value="ABC_TRANSPORTER_2"/>
    <property type="match status" value="1"/>
</dbReference>
<evidence type="ECO:0000259" key="10">
    <source>
        <dbReference type="PROSITE" id="PS50929"/>
    </source>
</evidence>
<accession>A0ABV5L3Y6</accession>
<keyword evidence="4 11" id="KW-0067">ATP-binding</keyword>
<dbReference type="InterPro" id="IPR039421">
    <property type="entry name" value="Type_1_exporter"/>
</dbReference>
<dbReference type="InterPro" id="IPR003593">
    <property type="entry name" value="AAA+_ATPase"/>
</dbReference>
<feature type="region of interest" description="Disordered" evidence="7">
    <location>
        <begin position="1"/>
        <end position="64"/>
    </location>
</feature>
<dbReference type="PANTHER" id="PTHR43394:SF1">
    <property type="entry name" value="ATP-BINDING CASSETTE SUB-FAMILY B MEMBER 10, MITOCHONDRIAL"/>
    <property type="match status" value="1"/>
</dbReference>
<dbReference type="Gene3D" id="1.20.1560.10">
    <property type="entry name" value="ABC transporter type 1, transmembrane domain"/>
    <property type="match status" value="1"/>
</dbReference>
<evidence type="ECO:0000256" key="6">
    <source>
        <dbReference type="ARBA" id="ARBA00023136"/>
    </source>
</evidence>
<comment type="caution">
    <text evidence="11">The sequence shown here is derived from an EMBL/GenBank/DDBJ whole genome shotgun (WGS) entry which is preliminary data.</text>
</comment>
<keyword evidence="12" id="KW-1185">Reference proteome</keyword>
<dbReference type="Pfam" id="PF00664">
    <property type="entry name" value="ABC_membrane"/>
    <property type="match status" value="1"/>
</dbReference>
<dbReference type="SUPFAM" id="SSF52540">
    <property type="entry name" value="P-loop containing nucleoside triphosphate hydrolases"/>
    <property type="match status" value="1"/>
</dbReference>
<feature type="transmembrane region" description="Helical" evidence="8">
    <location>
        <begin position="295"/>
        <end position="317"/>
    </location>
</feature>
<keyword evidence="2 8" id="KW-0812">Transmembrane</keyword>
<dbReference type="SUPFAM" id="SSF90123">
    <property type="entry name" value="ABC transporter transmembrane region"/>
    <property type="match status" value="1"/>
</dbReference>
<dbReference type="PROSITE" id="PS50929">
    <property type="entry name" value="ABC_TM1F"/>
    <property type="match status" value="1"/>
</dbReference>
<keyword evidence="3" id="KW-0547">Nucleotide-binding</keyword>
<evidence type="ECO:0000256" key="7">
    <source>
        <dbReference type="SAM" id="MobiDB-lite"/>
    </source>
</evidence>
<dbReference type="Pfam" id="PF00005">
    <property type="entry name" value="ABC_tran"/>
    <property type="match status" value="1"/>
</dbReference>
<evidence type="ECO:0000256" key="3">
    <source>
        <dbReference type="ARBA" id="ARBA00022741"/>
    </source>
</evidence>
<dbReference type="InterPro" id="IPR011527">
    <property type="entry name" value="ABC1_TM_dom"/>
</dbReference>
<protein>
    <submittedName>
        <fullName evidence="11">ABC transporter ATP-binding protein</fullName>
    </submittedName>
</protein>
<dbReference type="RefSeq" id="WP_380954616.1">
    <property type="nucleotide sequence ID" value="NZ_JBHMDI010000008.1"/>
</dbReference>
<evidence type="ECO:0000259" key="9">
    <source>
        <dbReference type="PROSITE" id="PS50893"/>
    </source>
</evidence>
<feature type="transmembrane region" description="Helical" evidence="8">
    <location>
        <begin position="214"/>
        <end position="234"/>
    </location>
</feature>
<keyword evidence="6 8" id="KW-0472">Membrane</keyword>
<dbReference type="InterPro" id="IPR036640">
    <property type="entry name" value="ABC1_TM_sf"/>
</dbReference>
<dbReference type="CDD" id="cd18551">
    <property type="entry name" value="ABC_6TM_LmrA_like"/>
    <property type="match status" value="1"/>
</dbReference>
<feature type="transmembrane region" description="Helical" evidence="8">
    <location>
        <begin position="107"/>
        <end position="126"/>
    </location>
</feature>
<feature type="transmembrane region" description="Helical" evidence="8">
    <location>
        <begin position="75"/>
        <end position="95"/>
    </location>
</feature>
<dbReference type="Proteomes" id="UP001589753">
    <property type="component" value="Unassembled WGS sequence"/>
</dbReference>
<evidence type="ECO:0000313" key="12">
    <source>
        <dbReference type="Proteomes" id="UP001589753"/>
    </source>
</evidence>
<gene>
    <name evidence="11" type="ORF">ACFFUA_05225</name>
</gene>
<evidence type="ECO:0000313" key="11">
    <source>
        <dbReference type="EMBL" id="MFB9346868.1"/>
    </source>
</evidence>
<feature type="domain" description="ABC transporter" evidence="9">
    <location>
        <begin position="397"/>
        <end position="630"/>
    </location>
</feature>
<dbReference type="InterPro" id="IPR003439">
    <property type="entry name" value="ABC_transporter-like_ATP-bd"/>
</dbReference>
<organism evidence="11 12">
    <name type="scientific">Streptomyces heliomycini</name>
    <dbReference type="NCBI Taxonomy" id="284032"/>
    <lineage>
        <taxon>Bacteria</taxon>
        <taxon>Bacillati</taxon>
        <taxon>Actinomycetota</taxon>
        <taxon>Actinomycetes</taxon>
        <taxon>Kitasatosporales</taxon>
        <taxon>Streptomycetaceae</taxon>
        <taxon>Streptomyces</taxon>
    </lineage>
</organism>
<evidence type="ECO:0000256" key="4">
    <source>
        <dbReference type="ARBA" id="ARBA00022840"/>
    </source>
</evidence>
<dbReference type="InterPro" id="IPR017871">
    <property type="entry name" value="ABC_transporter-like_CS"/>
</dbReference>
<evidence type="ECO:0000256" key="5">
    <source>
        <dbReference type="ARBA" id="ARBA00022989"/>
    </source>
</evidence>
<feature type="domain" description="ABC transmembrane type-1" evidence="10">
    <location>
        <begin position="77"/>
        <end position="355"/>
    </location>
</feature>
<sequence length="648" mass="68538">MTESPVSRPMTDPLATGDSPGPTTAPRAEPVTEPTAGGAGTARGGEGGEDAEPPEGPRPGTGDLLRLLRGSGRTVGAALALTVVGTVLGLLQPLLTMRLIDRVAADRTFSLLVVALAALFLAQAALEACGQYLLDVTGESVVRRLRRRLVERLLFVRVRELDGRRVGDLLSRVGTDTTVLRDMVAGSFVQLVTVSVTGVGAAGLMLWIDPVMFLVVAATLLVAAVLVAGVMAGISTSTEQALAGVGAMTADLERALGGIRTVRAARAEPREAERIGADVDTAYTAGVRSARLGSVVGPAMEIAVNGSFLLVLLIGAVRVSGGSMSVSELVAFLLFATYLVMPLAGLFNALSLIQRGLGSLRRIEDVLRLPVEGSEGADPSAPAPAAVPSGQVSSPLLDVRGVAFSYGDRPVLRDVSFSVPRTGLIALVGRSGAGKTTLVSLVEKFYEPDHGQLLFDGEELRRVAPRAHRARIGLVEQHAPLLYGTLRDNLTYASTEADEEAILETLRMVNLAELVERLPDGLETAVGDRGFNLSGGERQRVAIARALLPRPELVLLDEPTSQLDPINERDLTDMLRGISRERALLVVAHRMSTVRAADRIVVLDDGRVSAVGTHEQLLTEDPFYRRLTTDHLTRPLDRAAADRSVAAP</sequence>
<evidence type="ECO:0000256" key="1">
    <source>
        <dbReference type="ARBA" id="ARBA00004651"/>
    </source>
</evidence>
<evidence type="ECO:0000256" key="8">
    <source>
        <dbReference type="SAM" id="Phobius"/>
    </source>
</evidence>
<evidence type="ECO:0000256" key="2">
    <source>
        <dbReference type="ARBA" id="ARBA00022692"/>
    </source>
</evidence>
<dbReference type="InterPro" id="IPR027417">
    <property type="entry name" value="P-loop_NTPase"/>
</dbReference>
<dbReference type="PROSITE" id="PS00211">
    <property type="entry name" value="ABC_TRANSPORTER_1"/>
    <property type="match status" value="1"/>
</dbReference>